<gene>
    <name evidence="3" type="ORF">FOZ63_005156</name>
</gene>
<dbReference type="InterPro" id="IPR038718">
    <property type="entry name" value="SNF2-like_sf"/>
</dbReference>
<comment type="caution">
    <text evidence="3">The sequence shown here is derived from an EMBL/GenBank/DDBJ whole genome shotgun (WGS) entry which is preliminary data.</text>
</comment>
<evidence type="ECO:0000256" key="1">
    <source>
        <dbReference type="SAM" id="MobiDB-lite"/>
    </source>
</evidence>
<feature type="compositionally biased region" description="Low complexity" evidence="1">
    <location>
        <begin position="96"/>
        <end position="109"/>
    </location>
</feature>
<feature type="compositionally biased region" description="Basic and acidic residues" evidence="1">
    <location>
        <begin position="307"/>
        <end position="319"/>
    </location>
</feature>
<dbReference type="InterPro" id="IPR000330">
    <property type="entry name" value="SNF2_N"/>
</dbReference>
<dbReference type="Gene3D" id="3.40.50.10810">
    <property type="entry name" value="Tandem AAA-ATPase domain"/>
    <property type="match status" value="1"/>
</dbReference>
<feature type="domain" description="SNF2 N-terminal" evidence="2">
    <location>
        <begin position="398"/>
        <end position="429"/>
    </location>
</feature>
<dbReference type="SUPFAM" id="SSF52540">
    <property type="entry name" value="P-loop containing nucleoside triphosphate hydrolases"/>
    <property type="match status" value="1"/>
</dbReference>
<dbReference type="GO" id="GO:0005634">
    <property type="term" value="C:nucleus"/>
    <property type="evidence" value="ECO:0007669"/>
    <property type="project" value="TreeGrafter"/>
</dbReference>
<feature type="compositionally biased region" description="Basic residues" evidence="1">
    <location>
        <begin position="287"/>
        <end position="296"/>
    </location>
</feature>
<feature type="compositionally biased region" description="Basic and acidic residues" evidence="1">
    <location>
        <begin position="117"/>
        <end position="137"/>
    </location>
</feature>
<dbReference type="GO" id="GO:0005524">
    <property type="term" value="F:ATP binding"/>
    <property type="evidence" value="ECO:0007669"/>
    <property type="project" value="InterPro"/>
</dbReference>
<dbReference type="Pfam" id="PF00176">
    <property type="entry name" value="SNF2-rel_dom"/>
    <property type="match status" value="1"/>
</dbReference>
<organism evidence="3 4">
    <name type="scientific">Perkinsus olseni</name>
    <name type="common">Perkinsus atlanticus</name>
    <dbReference type="NCBI Taxonomy" id="32597"/>
    <lineage>
        <taxon>Eukaryota</taxon>
        <taxon>Sar</taxon>
        <taxon>Alveolata</taxon>
        <taxon>Perkinsozoa</taxon>
        <taxon>Perkinsea</taxon>
        <taxon>Perkinsida</taxon>
        <taxon>Perkinsidae</taxon>
        <taxon>Perkinsus</taxon>
    </lineage>
</organism>
<name>A0A7J6PYA2_PEROL</name>
<keyword evidence="4" id="KW-1185">Reference proteome</keyword>
<evidence type="ECO:0000259" key="2">
    <source>
        <dbReference type="Pfam" id="PF00176"/>
    </source>
</evidence>
<dbReference type="Proteomes" id="UP000553632">
    <property type="component" value="Unassembled WGS sequence"/>
</dbReference>
<evidence type="ECO:0000313" key="4">
    <source>
        <dbReference type="Proteomes" id="UP000553632"/>
    </source>
</evidence>
<feature type="region of interest" description="Disordered" evidence="1">
    <location>
        <begin position="1"/>
        <end position="61"/>
    </location>
</feature>
<dbReference type="InterPro" id="IPR050496">
    <property type="entry name" value="SNF2_RAD54_helicase_repair"/>
</dbReference>
<reference evidence="3 4" key="1">
    <citation type="submission" date="2020-04" db="EMBL/GenBank/DDBJ databases">
        <title>Perkinsus olseni comparative genomics.</title>
        <authorList>
            <person name="Bogema D.R."/>
        </authorList>
    </citation>
    <scope>NUCLEOTIDE SEQUENCE [LARGE SCALE GENOMIC DNA]</scope>
    <source>
        <strain evidence="3 4">ATCC PRA-207</strain>
    </source>
</reference>
<feature type="compositionally biased region" description="Polar residues" evidence="1">
    <location>
        <begin position="51"/>
        <end position="61"/>
    </location>
</feature>
<protein>
    <recommendedName>
        <fullName evidence="2">SNF2 N-terminal domain-containing protein</fullName>
    </recommendedName>
</protein>
<dbReference type="PANTHER" id="PTHR45629:SF7">
    <property type="entry name" value="DNA EXCISION REPAIR PROTEIN ERCC-6-RELATED"/>
    <property type="match status" value="1"/>
</dbReference>
<feature type="compositionally biased region" description="Basic and acidic residues" evidence="1">
    <location>
        <begin position="151"/>
        <end position="160"/>
    </location>
</feature>
<feature type="non-terminal residue" evidence="3">
    <location>
        <position position="1"/>
    </location>
</feature>
<dbReference type="InterPro" id="IPR027417">
    <property type="entry name" value="P-loop_NTPase"/>
</dbReference>
<dbReference type="GO" id="GO:0006283">
    <property type="term" value="P:transcription-coupled nucleotide-excision repair"/>
    <property type="evidence" value="ECO:0007669"/>
    <property type="project" value="TreeGrafter"/>
</dbReference>
<dbReference type="EMBL" id="JABANO010036906">
    <property type="protein sequence ID" value="KAF4701042.1"/>
    <property type="molecule type" value="Genomic_DNA"/>
</dbReference>
<accession>A0A7J6PYA2</accession>
<feature type="non-terminal residue" evidence="3">
    <location>
        <position position="429"/>
    </location>
</feature>
<sequence>ARRSSDVNDFIDDRREDDMTSDDGSDSSRANSVSDDEGEEEHETSCRRDSSASNSVADTSCASFIDDLTAVRRAHNAEMSRLLRQGGLHKTTPPESSRSSLASSVSTGSAPKRRKSGHGESRPSSSERRSSIFDRLIKSTPVSPLRPVQRSPDDACTTKKEANLNEISVIERKRSYCVDLEEDEDLPVDAVAEDAELSYYQPMPQESDNLGELLSETRRQEEENNPGLANMTKSPMVAQPSSKKKNLFDSFEGIETAAGAEGQEGKTGEDDVLEISSDSPVPPKAAGGRRLKKGFRRSSSTGSLLVDEIRRSLGRRPDSIGRGGVASLFSRKSEGPDSLQRRSSGCSAPVDGKDGKREEEDTIEGDVDEFGFTVDKKYARLPGGWKVDRRKYDCLYDYQKEGVKWMYGLFKAGKGGILADIMGMGKTVQ</sequence>
<feature type="compositionally biased region" description="Basic and acidic residues" evidence="1">
    <location>
        <begin position="1"/>
        <end position="18"/>
    </location>
</feature>
<dbReference type="PANTHER" id="PTHR45629">
    <property type="entry name" value="SNF2/RAD54 FAMILY MEMBER"/>
    <property type="match status" value="1"/>
</dbReference>
<feature type="region of interest" description="Disordered" evidence="1">
    <location>
        <begin position="199"/>
        <end position="364"/>
    </location>
</feature>
<feature type="region of interest" description="Disordered" evidence="1">
    <location>
        <begin position="81"/>
        <end position="160"/>
    </location>
</feature>
<dbReference type="GO" id="GO:0008094">
    <property type="term" value="F:ATP-dependent activity, acting on DNA"/>
    <property type="evidence" value="ECO:0007669"/>
    <property type="project" value="TreeGrafter"/>
</dbReference>
<proteinExistence type="predicted"/>
<dbReference type="AlphaFoldDB" id="A0A7J6PYA2"/>
<evidence type="ECO:0000313" key="3">
    <source>
        <dbReference type="EMBL" id="KAF4701042.1"/>
    </source>
</evidence>